<proteinExistence type="predicted"/>
<organism evidence="1 2">
    <name type="scientific">Spartinivicinus marinus</name>
    <dbReference type="NCBI Taxonomy" id="2994442"/>
    <lineage>
        <taxon>Bacteria</taxon>
        <taxon>Pseudomonadati</taxon>
        <taxon>Pseudomonadota</taxon>
        <taxon>Gammaproteobacteria</taxon>
        <taxon>Oceanospirillales</taxon>
        <taxon>Zooshikellaceae</taxon>
        <taxon>Spartinivicinus</taxon>
    </lineage>
</organism>
<dbReference type="Pfam" id="PF11753">
    <property type="entry name" value="DUF3310"/>
    <property type="match status" value="1"/>
</dbReference>
<sequence length="92" mass="10761">MQYKFNEPDYFKELEQYVDSTYSQHYASKGVQTAELIFADAQRGLHYTLSNIVKYADRFGKKDGKNRQDLLKIAHYTIHALHCLDKLEDNNG</sequence>
<accession>A0A853IB02</accession>
<keyword evidence="2" id="KW-1185">Reference proteome</keyword>
<evidence type="ECO:0000313" key="1">
    <source>
        <dbReference type="EMBL" id="NYZ70129.1"/>
    </source>
</evidence>
<gene>
    <name evidence="1" type="ORF">H0A36_29380</name>
</gene>
<comment type="caution">
    <text evidence="1">The sequence shown here is derived from an EMBL/GenBank/DDBJ whole genome shotgun (WGS) entry which is preliminary data.</text>
</comment>
<evidence type="ECO:0000313" key="2">
    <source>
        <dbReference type="Proteomes" id="UP000569732"/>
    </source>
</evidence>
<dbReference type="EMBL" id="JACCKB010000286">
    <property type="protein sequence ID" value="NYZ70129.1"/>
    <property type="molecule type" value="Genomic_DNA"/>
</dbReference>
<dbReference type="InterPro" id="IPR021739">
    <property type="entry name" value="SaV-like"/>
</dbReference>
<name>A0A853IB02_9GAMM</name>
<reference evidence="1 2" key="1">
    <citation type="submission" date="2020-07" db="EMBL/GenBank/DDBJ databases">
        <title>Endozoicomonas sp. nov., isolated from sediment.</title>
        <authorList>
            <person name="Gu T."/>
        </authorList>
    </citation>
    <scope>NUCLEOTIDE SEQUENCE [LARGE SCALE GENOMIC DNA]</scope>
    <source>
        <strain evidence="1 2">SM1973</strain>
    </source>
</reference>
<dbReference type="AlphaFoldDB" id="A0A853IB02"/>
<dbReference type="Proteomes" id="UP000569732">
    <property type="component" value="Unassembled WGS sequence"/>
</dbReference>
<protein>
    <submittedName>
        <fullName evidence="1">DUF3310 domain-containing protein</fullName>
    </submittedName>
</protein>